<dbReference type="Proteomes" id="UP000694388">
    <property type="component" value="Unplaced"/>
</dbReference>
<keyword evidence="3" id="KW-1185">Reference proteome</keyword>
<dbReference type="GeneTree" id="ENSGT00390000006843"/>
<dbReference type="PANTHER" id="PTHR47765:SF2">
    <property type="entry name" value="EXONUCLEASE MUT-7 HOMOLOG"/>
    <property type="match status" value="1"/>
</dbReference>
<evidence type="ECO:0000313" key="2">
    <source>
        <dbReference type="Ensembl" id="ENSEBUP00000001935.1"/>
    </source>
</evidence>
<reference evidence="2" key="2">
    <citation type="submission" date="2025-09" db="UniProtKB">
        <authorList>
            <consortium name="Ensembl"/>
        </authorList>
    </citation>
    <scope>IDENTIFICATION</scope>
</reference>
<reference evidence="2" key="1">
    <citation type="submission" date="2025-08" db="UniProtKB">
        <authorList>
            <consortium name="Ensembl"/>
        </authorList>
    </citation>
    <scope>IDENTIFICATION</scope>
</reference>
<evidence type="ECO:0000313" key="3">
    <source>
        <dbReference type="Proteomes" id="UP000694388"/>
    </source>
</evidence>
<proteinExistence type="predicted"/>
<dbReference type="Ensembl" id="ENSEBUT00000002279.1">
    <property type="protein sequence ID" value="ENSEBUP00000001935.1"/>
    <property type="gene ID" value="ENSEBUG00000001570.1"/>
</dbReference>
<protein>
    <recommendedName>
        <fullName evidence="1">Mut7-C RNAse domain-containing protein</fullName>
    </recommendedName>
</protein>
<organism evidence="2 3">
    <name type="scientific">Eptatretus burgeri</name>
    <name type="common">Inshore hagfish</name>
    <dbReference type="NCBI Taxonomy" id="7764"/>
    <lineage>
        <taxon>Eukaryota</taxon>
        <taxon>Metazoa</taxon>
        <taxon>Chordata</taxon>
        <taxon>Craniata</taxon>
        <taxon>Vertebrata</taxon>
        <taxon>Cyclostomata</taxon>
        <taxon>Myxini</taxon>
        <taxon>Myxiniformes</taxon>
        <taxon>Myxinidae</taxon>
        <taxon>Eptatretinae</taxon>
        <taxon>Eptatretus</taxon>
    </lineage>
</organism>
<feature type="domain" description="Mut7-C RNAse" evidence="1">
    <location>
        <begin position="84"/>
        <end position="180"/>
    </location>
</feature>
<accession>A0A8C4N5H3</accession>
<dbReference type="InterPro" id="IPR002782">
    <property type="entry name" value="Mut7-C_RNAse_dom"/>
</dbReference>
<dbReference type="Pfam" id="PF01927">
    <property type="entry name" value="Mut7-C"/>
    <property type="match status" value="1"/>
</dbReference>
<dbReference type="InterPro" id="IPR052408">
    <property type="entry name" value="Exonuclease_MUT-7-like"/>
</dbReference>
<sequence length="235" mass="26528">MLAVLVEDLTKKDVFGFEAFFFFKSNVMHIIPKSFALPLKYVCYYTITLNKLTLELFFSLQKSPQVPGTFASVPESKLPKDMAVVCDNMLQGLGRYLRCLGIDVRILENEEDHRAAAEYARVEGRIILTCGLPFQTLRSQVGEGRCMLVECTEKARVQAKRVLQHYNVCVTPADIFSRCQAVLLLSVRRILGGPAFLKVVPILSCTEGITSRPDKMEDADYPLHEGQLVSQQRYL</sequence>
<dbReference type="PANTHER" id="PTHR47765">
    <property type="entry name" value="3'-5' EXONUCLEASE DOMAIN-CONTAINING PROTEIN"/>
    <property type="match status" value="1"/>
</dbReference>
<name>A0A8C4N5H3_EPTBU</name>
<dbReference type="AlphaFoldDB" id="A0A8C4N5H3"/>
<evidence type="ECO:0000259" key="1">
    <source>
        <dbReference type="Pfam" id="PF01927"/>
    </source>
</evidence>